<feature type="chain" id="PRO_5016587666" evidence="3">
    <location>
        <begin position="37"/>
        <end position="242"/>
    </location>
</feature>
<keyword evidence="2" id="KW-0812">Transmembrane</keyword>
<dbReference type="STRING" id="1210089.GCA_001613165_01376"/>
<reference evidence="4 5" key="1">
    <citation type="submission" date="2018-07" db="EMBL/GenBank/DDBJ databases">
        <title>Genomic Encyclopedia of Type Strains, Phase IV (KMG-IV): sequencing the most valuable type-strain genomes for metagenomic binning, comparative biology and taxonomic classification.</title>
        <authorList>
            <person name="Goeker M."/>
        </authorList>
    </citation>
    <scope>NUCLEOTIDE SEQUENCE [LARGE SCALE GENOMIC DNA]</scope>
    <source>
        <strain evidence="4 5">DSM 44952</strain>
    </source>
</reference>
<keyword evidence="5" id="KW-1185">Reference proteome</keyword>
<feature type="transmembrane region" description="Helical" evidence="2">
    <location>
        <begin position="192"/>
        <end position="214"/>
    </location>
</feature>
<dbReference type="AlphaFoldDB" id="A0A370H616"/>
<keyword evidence="2" id="KW-1133">Transmembrane helix</keyword>
<dbReference type="RefSeq" id="WP_068015124.1">
    <property type="nucleotide sequence ID" value="NZ_QQAZ01000004.1"/>
</dbReference>
<evidence type="ECO:0000256" key="3">
    <source>
        <dbReference type="SAM" id="SignalP"/>
    </source>
</evidence>
<name>A0A370H616_9NOCA</name>
<sequence>MAKHRRQTRSQRIVLRAAVSVVPMTAIATGSTIAYAAPAQFIAPQPGVTTPNQPNPAAPQQSPGAVQPGVTTPAQPKTPPPMAYVAPQDDRRGVAPETDFAQYRSVPERNYVAPAEPQKLHAPEPSPPVAQIVPPPRILRAGDLSTPAPDFLSPEQIDGINSVPAGPEAQLSQTVRSVGIPPSRADRVASSAVAGAAVGAAVGCAVGAVAGVVIMSVPACLILGALNGAAGGMIGASAGLVR</sequence>
<organism evidence="4 5">
    <name type="scientific">Nocardia mexicana</name>
    <dbReference type="NCBI Taxonomy" id="279262"/>
    <lineage>
        <taxon>Bacteria</taxon>
        <taxon>Bacillati</taxon>
        <taxon>Actinomycetota</taxon>
        <taxon>Actinomycetes</taxon>
        <taxon>Mycobacteriales</taxon>
        <taxon>Nocardiaceae</taxon>
        <taxon>Nocardia</taxon>
    </lineage>
</organism>
<accession>A0A370H616</accession>
<keyword evidence="3" id="KW-0732">Signal</keyword>
<feature type="transmembrane region" description="Helical" evidence="2">
    <location>
        <begin position="221"/>
        <end position="241"/>
    </location>
</feature>
<protein>
    <submittedName>
        <fullName evidence="4">Uncharacterized protein</fullName>
    </submittedName>
</protein>
<dbReference type="OrthoDB" id="4553486at2"/>
<keyword evidence="2" id="KW-0472">Membrane</keyword>
<evidence type="ECO:0000313" key="4">
    <source>
        <dbReference type="EMBL" id="RDI51857.1"/>
    </source>
</evidence>
<comment type="caution">
    <text evidence="4">The sequence shown here is derived from an EMBL/GenBank/DDBJ whole genome shotgun (WGS) entry which is preliminary data.</text>
</comment>
<dbReference type="EMBL" id="QQAZ01000004">
    <property type="protein sequence ID" value="RDI51857.1"/>
    <property type="molecule type" value="Genomic_DNA"/>
</dbReference>
<evidence type="ECO:0000256" key="2">
    <source>
        <dbReference type="SAM" id="Phobius"/>
    </source>
</evidence>
<evidence type="ECO:0000256" key="1">
    <source>
        <dbReference type="SAM" id="MobiDB-lite"/>
    </source>
</evidence>
<dbReference type="Proteomes" id="UP000255355">
    <property type="component" value="Unassembled WGS sequence"/>
</dbReference>
<proteinExistence type="predicted"/>
<feature type="signal peptide" evidence="3">
    <location>
        <begin position="1"/>
        <end position="36"/>
    </location>
</feature>
<feature type="region of interest" description="Disordered" evidence="1">
    <location>
        <begin position="46"/>
        <end position="80"/>
    </location>
</feature>
<gene>
    <name evidence="4" type="ORF">DFR68_104341</name>
</gene>
<evidence type="ECO:0000313" key="5">
    <source>
        <dbReference type="Proteomes" id="UP000255355"/>
    </source>
</evidence>